<feature type="non-terminal residue" evidence="1">
    <location>
        <position position="139"/>
    </location>
</feature>
<protein>
    <recommendedName>
        <fullName evidence="2">Phytanoyl-CoA dioxygenase</fullName>
    </recommendedName>
</protein>
<evidence type="ECO:0008006" key="2">
    <source>
        <dbReference type="Google" id="ProtNLM"/>
    </source>
</evidence>
<dbReference type="AlphaFoldDB" id="A0A382TYV7"/>
<organism evidence="1">
    <name type="scientific">marine metagenome</name>
    <dbReference type="NCBI Taxonomy" id="408172"/>
    <lineage>
        <taxon>unclassified sequences</taxon>
        <taxon>metagenomes</taxon>
        <taxon>ecological metagenomes</taxon>
    </lineage>
</organism>
<dbReference type="Gene3D" id="2.60.120.620">
    <property type="entry name" value="q2cbj1_9rhob like domain"/>
    <property type="match status" value="1"/>
</dbReference>
<dbReference type="SUPFAM" id="SSF51197">
    <property type="entry name" value="Clavaminate synthase-like"/>
    <property type="match status" value="1"/>
</dbReference>
<reference evidence="1" key="1">
    <citation type="submission" date="2018-05" db="EMBL/GenBank/DDBJ databases">
        <authorList>
            <person name="Lanie J.A."/>
            <person name="Ng W.-L."/>
            <person name="Kazmierczak K.M."/>
            <person name="Andrzejewski T.M."/>
            <person name="Davidsen T.M."/>
            <person name="Wayne K.J."/>
            <person name="Tettelin H."/>
            <person name="Glass J.I."/>
            <person name="Rusch D."/>
            <person name="Podicherti R."/>
            <person name="Tsui H.-C.T."/>
            <person name="Winkler M.E."/>
        </authorList>
    </citation>
    <scope>NUCLEOTIDE SEQUENCE</scope>
</reference>
<feature type="non-terminal residue" evidence="1">
    <location>
        <position position="1"/>
    </location>
</feature>
<name>A0A382TYV7_9ZZZZ</name>
<sequence>VHLSKEAVEDFQCQGYLKIDHQLIGNGHLEILRQQYDQVFVEHQNNDGQGLRNLAVTEGATSQRPTEMLQIMEMWQKNEQFYKLLFHQPLLDIAESLIGKNIQLFHDQSLYKPAHIGGEVPWHQDNGYWRCSPPNLVSI</sequence>
<dbReference type="GO" id="GO:0016491">
    <property type="term" value="F:oxidoreductase activity"/>
    <property type="evidence" value="ECO:0007669"/>
    <property type="project" value="UniProtKB-ARBA"/>
</dbReference>
<evidence type="ECO:0000313" key="1">
    <source>
        <dbReference type="EMBL" id="SVD27230.1"/>
    </source>
</evidence>
<proteinExistence type="predicted"/>
<dbReference type="InterPro" id="IPR008775">
    <property type="entry name" value="Phytyl_CoA_dOase-like"/>
</dbReference>
<dbReference type="PANTHER" id="PTHR20883">
    <property type="entry name" value="PHYTANOYL-COA DIOXYGENASE DOMAIN CONTAINING 1"/>
    <property type="match status" value="1"/>
</dbReference>
<dbReference type="EMBL" id="UINC01140217">
    <property type="protein sequence ID" value="SVD27230.1"/>
    <property type="molecule type" value="Genomic_DNA"/>
</dbReference>
<gene>
    <name evidence="1" type="ORF">METZ01_LOCUS380084</name>
</gene>
<dbReference type="GO" id="GO:0046872">
    <property type="term" value="F:metal ion binding"/>
    <property type="evidence" value="ECO:0007669"/>
    <property type="project" value="UniProtKB-ARBA"/>
</dbReference>
<accession>A0A382TYV7</accession>
<dbReference type="PANTHER" id="PTHR20883:SF48">
    <property type="entry name" value="ECTOINE DIOXYGENASE"/>
    <property type="match status" value="1"/>
</dbReference>
<dbReference type="Pfam" id="PF05721">
    <property type="entry name" value="PhyH"/>
    <property type="match status" value="1"/>
</dbReference>